<sequence length="384" mass="39565">MYPTGIVVPLAPVAYLGRVTEPTASPDLSDSAADGDDGPPSGLWQKMKADPEYAPEHLALEAVSRLGPRMARELDKLKGQNPGAPPDALANMIVYRYVNQSRLSGAVSGAVPLAGAVLDIGVLAWTQARMVLMLAANYGADPAHPDRAAELLVLQNVHKYAQTARTALAVAKGRERFDALLPQDRPTVGRVMVKLGLKLAQMAGVRAAKKMLAKVVPGAGIILGGVTNGNATKALGGRAITLYRRPPFQPALPPGVPFAPHRAGPPPQHYPVHPPHALPPAPFHPSVPPQAAPPVASAPPARSAPPVPAAPPARAVAQPQGWLLEPPTPPAQPGTGVPAEAAAQPGPTAQLPGEPDAPVWPTQPLPAAPVAPTKVLPAEGTPAV</sequence>
<evidence type="ECO:0008006" key="4">
    <source>
        <dbReference type="Google" id="ProtNLM"/>
    </source>
</evidence>
<gene>
    <name evidence="2" type="ORF">GCM10007977_059460</name>
</gene>
<protein>
    <recommendedName>
        <fullName evidence="4">EcsC family protein</fullName>
    </recommendedName>
</protein>
<keyword evidence="3" id="KW-1185">Reference proteome</keyword>
<proteinExistence type="predicted"/>
<reference evidence="2" key="2">
    <citation type="submission" date="2020-09" db="EMBL/GenBank/DDBJ databases">
        <authorList>
            <person name="Sun Q."/>
            <person name="Ohkuma M."/>
        </authorList>
    </citation>
    <scope>NUCLEOTIDE SEQUENCE</scope>
    <source>
        <strain evidence="2">JCM 19831</strain>
    </source>
</reference>
<dbReference type="AlphaFoldDB" id="A0A917U0P1"/>
<name>A0A917U0P1_9ACTN</name>
<evidence type="ECO:0000313" key="2">
    <source>
        <dbReference type="EMBL" id="GGM49876.1"/>
    </source>
</evidence>
<dbReference type="Pfam" id="PF12787">
    <property type="entry name" value="EcsC"/>
    <property type="match status" value="1"/>
</dbReference>
<evidence type="ECO:0000256" key="1">
    <source>
        <dbReference type="SAM" id="MobiDB-lite"/>
    </source>
</evidence>
<feature type="compositionally biased region" description="Pro residues" evidence="1">
    <location>
        <begin position="253"/>
        <end position="292"/>
    </location>
</feature>
<dbReference type="InterPro" id="IPR024787">
    <property type="entry name" value="EcsC"/>
</dbReference>
<organism evidence="2 3">
    <name type="scientific">Dactylosporangium sucinum</name>
    <dbReference type="NCBI Taxonomy" id="1424081"/>
    <lineage>
        <taxon>Bacteria</taxon>
        <taxon>Bacillati</taxon>
        <taxon>Actinomycetota</taxon>
        <taxon>Actinomycetes</taxon>
        <taxon>Micromonosporales</taxon>
        <taxon>Micromonosporaceae</taxon>
        <taxon>Dactylosporangium</taxon>
    </lineage>
</organism>
<comment type="caution">
    <text evidence="2">The sequence shown here is derived from an EMBL/GenBank/DDBJ whole genome shotgun (WGS) entry which is preliminary data.</text>
</comment>
<dbReference type="EMBL" id="BMPI01000032">
    <property type="protein sequence ID" value="GGM49876.1"/>
    <property type="molecule type" value="Genomic_DNA"/>
</dbReference>
<feature type="region of interest" description="Disordered" evidence="1">
    <location>
        <begin position="253"/>
        <end position="384"/>
    </location>
</feature>
<feature type="compositionally biased region" description="Pro residues" evidence="1">
    <location>
        <begin position="302"/>
        <end position="311"/>
    </location>
</feature>
<evidence type="ECO:0000313" key="3">
    <source>
        <dbReference type="Proteomes" id="UP000642070"/>
    </source>
</evidence>
<accession>A0A917U0P1</accession>
<dbReference type="Proteomes" id="UP000642070">
    <property type="component" value="Unassembled WGS sequence"/>
</dbReference>
<feature type="region of interest" description="Disordered" evidence="1">
    <location>
        <begin position="22"/>
        <end position="43"/>
    </location>
</feature>
<feature type="compositionally biased region" description="Low complexity" evidence="1">
    <location>
        <begin position="24"/>
        <end position="43"/>
    </location>
</feature>
<reference evidence="2" key="1">
    <citation type="journal article" date="2014" name="Int. J. Syst. Evol. Microbiol.">
        <title>Complete genome sequence of Corynebacterium casei LMG S-19264T (=DSM 44701T), isolated from a smear-ripened cheese.</title>
        <authorList>
            <consortium name="US DOE Joint Genome Institute (JGI-PGF)"/>
            <person name="Walter F."/>
            <person name="Albersmeier A."/>
            <person name="Kalinowski J."/>
            <person name="Ruckert C."/>
        </authorList>
    </citation>
    <scope>NUCLEOTIDE SEQUENCE</scope>
    <source>
        <strain evidence="2">JCM 19831</strain>
    </source>
</reference>